<dbReference type="OrthoDB" id="5319015at2759"/>
<accession>A5DHE6</accession>
<evidence type="ECO:0000259" key="1">
    <source>
        <dbReference type="Pfam" id="PF23868"/>
    </source>
</evidence>
<protein>
    <recommendedName>
        <fullName evidence="1">Mmc1 C-terminal domain-containing protein</fullName>
    </recommendedName>
</protein>
<dbReference type="InterPro" id="IPR056196">
    <property type="entry name" value="Mmc1_C"/>
</dbReference>
<dbReference type="GeneID" id="5127040"/>
<dbReference type="PANTHER" id="PTHR38644:SF1">
    <property type="entry name" value="EXPRESSED PROTEIN"/>
    <property type="match status" value="1"/>
</dbReference>
<gene>
    <name evidence="2" type="ORF">PGUG_02697</name>
</gene>
<evidence type="ECO:0000313" key="3">
    <source>
        <dbReference type="Proteomes" id="UP000001997"/>
    </source>
</evidence>
<dbReference type="EMBL" id="CH408157">
    <property type="protein sequence ID" value="EDK38599.2"/>
    <property type="molecule type" value="Genomic_DNA"/>
</dbReference>
<dbReference type="Proteomes" id="UP000001997">
    <property type="component" value="Unassembled WGS sequence"/>
</dbReference>
<dbReference type="eggNOG" id="ENOG502RY8K">
    <property type="taxonomic scope" value="Eukaryota"/>
</dbReference>
<keyword evidence="3" id="KW-1185">Reference proteome</keyword>
<sequence length="539" mass="61648">MATIKNMPLRHLSSLGGCTRHCGKRYITIVSTSGPKENSGIEKGPSKNDFSIVEQLQRYKNTFPEDKGATKSINEYLHHRKTGNIKELRLGIKYSSAKVAHSSRIIEAILAEPLAAGNQEWLRDIAQRDRSKNATFRFSQEVNVDEETNTFSIPSSMLSAEIRPVFSEILGAPEQLQDIELVELNESTESCVLELLVTDSVIVSGERANAVVVDNSEYTKASLQKSPVSFSKFTPSQNTIKLDSSLYLEAVEAFLKHDTKATDTFVSGLQNSNIYELQKLLSWYSRPSVTQRLLLNDIVSRVEANNYEVENDLPEHIISQFRTDAHGELQRDFEPNLAFFFKRKLPWWKLYLKNDNVEYELKDYFSKNFMNKTIEAYGYTRGRIVTSLQNQNGQKPTENFENPIYDLRQSVIEDRISAEIQPQVYARITQALLFYQVPLTAIAFLAYWHFDFTANAALALTSLGIVVGFNHVSKHWTKLQKKWRQVLYNDIRECIEGPCQNQLSKELAWQLNQRNLRNKVRSATLESLHQERNGINISS</sequence>
<proteinExistence type="predicted"/>
<dbReference type="HOGENOM" id="CLU_517767_0_0_1"/>
<organism evidence="2 3">
    <name type="scientific">Meyerozyma guilliermondii (strain ATCC 6260 / CBS 566 / DSM 6381 / JCM 1539 / NBRC 10279 / NRRL Y-324)</name>
    <name type="common">Yeast</name>
    <name type="synonym">Candida guilliermondii</name>
    <dbReference type="NCBI Taxonomy" id="294746"/>
    <lineage>
        <taxon>Eukaryota</taxon>
        <taxon>Fungi</taxon>
        <taxon>Dikarya</taxon>
        <taxon>Ascomycota</taxon>
        <taxon>Saccharomycotina</taxon>
        <taxon>Pichiomycetes</taxon>
        <taxon>Debaryomycetaceae</taxon>
        <taxon>Meyerozyma</taxon>
    </lineage>
</organism>
<dbReference type="OMA" id="AFVYYQL"/>
<feature type="domain" description="Mmc1 C-terminal" evidence="1">
    <location>
        <begin position="316"/>
        <end position="492"/>
    </location>
</feature>
<dbReference type="PANTHER" id="PTHR38644">
    <property type="entry name" value="EXPRESSED PROTEIN"/>
    <property type="match status" value="1"/>
</dbReference>
<dbReference type="AlphaFoldDB" id="A5DHE6"/>
<dbReference type="VEuPathDB" id="FungiDB:PGUG_02697"/>
<dbReference type="Pfam" id="PF23868">
    <property type="entry name" value="Mmc1_C"/>
    <property type="match status" value="1"/>
</dbReference>
<dbReference type="InParanoid" id="A5DHE6"/>
<dbReference type="KEGG" id="pgu:PGUG_02697"/>
<name>A5DHE6_PICGU</name>
<evidence type="ECO:0000313" key="2">
    <source>
        <dbReference type="EMBL" id="EDK38599.2"/>
    </source>
</evidence>
<dbReference type="RefSeq" id="XP_001484968.2">
    <property type="nucleotide sequence ID" value="XM_001484918.1"/>
</dbReference>
<reference evidence="2 3" key="1">
    <citation type="journal article" date="2009" name="Nature">
        <title>Evolution of pathogenicity and sexual reproduction in eight Candida genomes.</title>
        <authorList>
            <person name="Butler G."/>
            <person name="Rasmussen M.D."/>
            <person name="Lin M.F."/>
            <person name="Santos M.A."/>
            <person name="Sakthikumar S."/>
            <person name="Munro C.A."/>
            <person name="Rheinbay E."/>
            <person name="Grabherr M."/>
            <person name="Forche A."/>
            <person name="Reedy J.L."/>
            <person name="Agrafioti I."/>
            <person name="Arnaud M.B."/>
            <person name="Bates S."/>
            <person name="Brown A.J."/>
            <person name="Brunke S."/>
            <person name="Costanzo M.C."/>
            <person name="Fitzpatrick D.A."/>
            <person name="de Groot P.W."/>
            <person name="Harris D."/>
            <person name="Hoyer L.L."/>
            <person name="Hube B."/>
            <person name="Klis F.M."/>
            <person name="Kodira C."/>
            <person name="Lennard N."/>
            <person name="Logue M.E."/>
            <person name="Martin R."/>
            <person name="Neiman A.M."/>
            <person name="Nikolaou E."/>
            <person name="Quail M.A."/>
            <person name="Quinn J."/>
            <person name="Santos M.C."/>
            <person name="Schmitzberger F.F."/>
            <person name="Sherlock G."/>
            <person name="Shah P."/>
            <person name="Silverstein K.A."/>
            <person name="Skrzypek M.S."/>
            <person name="Soll D."/>
            <person name="Staggs R."/>
            <person name="Stansfield I."/>
            <person name="Stumpf M.P."/>
            <person name="Sudbery P.E."/>
            <person name="Srikantha T."/>
            <person name="Zeng Q."/>
            <person name="Berman J."/>
            <person name="Berriman M."/>
            <person name="Heitman J."/>
            <person name="Gow N.A."/>
            <person name="Lorenz M.C."/>
            <person name="Birren B.W."/>
            <person name="Kellis M."/>
            <person name="Cuomo C.A."/>
        </authorList>
    </citation>
    <scope>NUCLEOTIDE SEQUENCE [LARGE SCALE GENOMIC DNA]</scope>
    <source>
        <strain evidence="3">ATCC 6260 / CBS 566 / DSM 6381 / JCM 1539 / NBRC 10279 / NRRL Y-324</strain>
    </source>
</reference>